<dbReference type="GO" id="GO:0006887">
    <property type="term" value="P:exocytosis"/>
    <property type="evidence" value="ECO:0007669"/>
    <property type="project" value="UniProtKB-KW"/>
</dbReference>
<dbReference type="Gene3D" id="1.20.58.1220">
    <property type="entry name" value="Exo84p, C-terminal helical domain"/>
    <property type="match status" value="1"/>
</dbReference>
<evidence type="ECO:0000256" key="1">
    <source>
        <dbReference type="ARBA" id="ARBA00002660"/>
    </source>
</evidence>
<dbReference type="CDD" id="cd01226">
    <property type="entry name" value="PH_RalBD_exo84"/>
    <property type="match status" value="1"/>
</dbReference>
<evidence type="ECO:0000256" key="2">
    <source>
        <dbReference type="ARBA" id="ARBA00004556"/>
    </source>
</evidence>
<dbReference type="Pfam" id="PF08700">
    <property type="entry name" value="VPS51_Exo84_N"/>
    <property type="match status" value="1"/>
</dbReference>
<dbReference type="InterPro" id="IPR011993">
    <property type="entry name" value="PH-like_dom_sf"/>
</dbReference>
<dbReference type="GO" id="GO:0006893">
    <property type="term" value="P:Golgi to plasma membrane transport"/>
    <property type="evidence" value="ECO:0007669"/>
    <property type="project" value="TreeGrafter"/>
</dbReference>
<evidence type="ECO:0000256" key="3">
    <source>
        <dbReference type="ARBA" id="ARBA00004624"/>
    </source>
</evidence>
<feature type="domain" description="PH" evidence="10">
    <location>
        <begin position="158"/>
        <end position="260"/>
    </location>
</feature>
<dbReference type="GO" id="GO:0000145">
    <property type="term" value="C:exocyst"/>
    <property type="evidence" value="ECO:0007669"/>
    <property type="project" value="InterPro"/>
</dbReference>
<dbReference type="GO" id="GO:0030426">
    <property type="term" value="C:growth cone"/>
    <property type="evidence" value="ECO:0007669"/>
    <property type="project" value="UniProtKB-SubCell"/>
</dbReference>
<dbReference type="AlphaFoldDB" id="A0A4Y7NJW4"/>
<accession>A0A4Y7NJW4</accession>
<dbReference type="InterPro" id="IPR032403">
    <property type="entry name" value="Exo84_C"/>
</dbReference>
<dbReference type="GO" id="GO:0048471">
    <property type="term" value="C:perinuclear region of cytoplasm"/>
    <property type="evidence" value="ECO:0007669"/>
    <property type="project" value="UniProtKB-SubCell"/>
</dbReference>
<sequence>MSDLLSRKLGAPGFDADLYVRELTQQCVGGHDLHQQRQKIQALSEETNQYLKKNVYRNYMQFIETAKEISYLESEMYQLSHLLSEQRSLLVALLENSILGDKAPGLKGVEGKQDPKSKFADPNALNLSDNFQEGRRQLAALLEKVEGCTDVVESATRTLIHEGDMVELDPSDNGAMGRVRGFLLNDGFMIATWLPEKRGNMRYQYQALYELESLAVINIRDLGPVKNAFKLMTFPDTRILQCANAEDKREWLDAFDLAKNTLKIKKEDVSKIQPIESKNPFVDDSDDLNRKKSFSDENEDPTPIPNHTTASVSTESTPDWIHEVADDLDVFMAQRDFEEAVILTEKNRTYWENATPSIVSLHRDVKIKIDGKIRQLSEVLMNELRVTPEKSLQGGPKAASRAVLLLSRLGQASQACDLFLKHRSALLKHNLRQLKTEGATTIYIKRIISLFFPFVANTGREITRVFPNNKICASAFVVWARNEVAKFANSFKKHVFTPGSSLSTVAECVSLVMKHGEQLVHIGLDLLFYLEGELRSRVEACLRDAREKLMESIKLRASEDKWKPVNFVNKNGLSRFADDMKDVGIISVEAWVYDDTWVSLTINTINFTKAYLTFLDDALKLPSSETNVFVDEILYNIFQAQLKHVENSLRGKYKGETKFIQKNASFLLNTVLVLAQRRLEQARPHPKPSIVKLRKDFDWMAGDSNIKTTLTIKTSSDESYF</sequence>
<dbReference type="Gene3D" id="2.30.29.30">
    <property type="entry name" value="Pleckstrin-homology domain (PH domain)/Phosphotyrosine-binding domain (PTB)"/>
    <property type="match status" value="1"/>
</dbReference>
<dbReference type="SUPFAM" id="SSF74788">
    <property type="entry name" value="Cullin repeat-like"/>
    <property type="match status" value="1"/>
</dbReference>
<dbReference type="EMBL" id="LR023255">
    <property type="protein sequence ID" value="SVE92874.1"/>
    <property type="molecule type" value="mRNA"/>
</dbReference>
<dbReference type="Gene3D" id="1.20.58.1210">
    <property type="entry name" value="Exo84p, N-terminal helical domain"/>
    <property type="match status" value="1"/>
</dbReference>
<keyword evidence="7" id="KW-0268">Exocytosis</keyword>
<dbReference type="GO" id="GO:0015031">
    <property type="term" value="P:protein transport"/>
    <property type="evidence" value="ECO:0007669"/>
    <property type="project" value="UniProtKB-KW"/>
</dbReference>
<gene>
    <name evidence="11" type="primary">EOG090X021B</name>
</gene>
<evidence type="ECO:0000256" key="5">
    <source>
        <dbReference type="ARBA" id="ARBA00017509"/>
    </source>
</evidence>
<keyword evidence="6" id="KW-0813">Transport</keyword>
<dbReference type="SUPFAM" id="SSF50729">
    <property type="entry name" value="PH domain-like"/>
    <property type="match status" value="1"/>
</dbReference>
<dbReference type="PANTHER" id="PTHR21426">
    <property type="entry name" value="EXOCYST COMPLEX COMPONENT 8"/>
    <property type="match status" value="1"/>
</dbReference>
<evidence type="ECO:0000256" key="8">
    <source>
        <dbReference type="ARBA" id="ARBA00022927"/>
    </source>
</evidence>
<dbReference type="InterPro" id="IPR042560">
    <property type="entry name" value="Exo84_C_2"/>
</dbReference>
<dbReference type="PANTHER" id="PTHR21426:SF12">
    <property type="entry name" value="EXOCYST COMPLEX COMPONENT 8"/>
    <property type="match status" value="1"/>
</dbReference>
<evidence type="ECO:0000256" key="7">
    <source>
        <dbReference type="ARBA" id="ARBA00022483"/>
    </source>
</evidence>
<protein>
    <recommendedName>
        <fullName evidence="5">Exocyst complex component 8</fullName>
    </recommendedName>
</protein>
<comment type="subcellular location">
    <subcellularLocation>
        <location evidence="3">Cell projection</location>
        <location evidence="3">Growth cone</location>
    </subcellularLocation>
    <subcellularLocation>
        <location evidence="2">Cytoplasm</location>
        <location evidence="2">Perinuclear region</location>
    </subcellularLocation>
</comment>
<dbReference type="InterPro" id="IPR001849">
    <property type="entry name" value="PH_domain"/>
</dbReference>
<dbReference type="Pfam" id="PF16528">
    <property type="entry name" value="Exo84_C"/>
    <property type="match status" value="1"/>
</dbReference>
<feature type="region of interest" description="Disordered" evidence="9">
    <location>
        <begin position="275"/>
        <end position="316"/>
    </location>
</feature>
<dbReference type="PROSITE" id="PS50003">
    <property type="entry name" value="PH_DOMAIN"/>
    <property type="match status" value="1"/>
</dbReference>
<comment type="function">
    <text evidence="1">Component of the exocyst complex involved in the docking of exocytic vesicles with fusion sites on the plasma membrane.</text>
</comment>
<organism evidence="11">
    <name type="scientific">Moina brachiata</name>
    <dbReference type="NCBI Taxonomy" id="675436"/>
    <lineage>
        <taxon>Eukaryota</taxon>
        <taxon>Metazoa</taxon>
        <taxon>Ecdysozoa</taxon>
        <taxon>Arthropoda</taxon>
        <taxon>Crustacea</taxon>
        <taxon>Branchiopoda</taxon>
        <taxon>Diplostraca</taxon>
        <taxon>Cladocera</taxon>
        <taxon>Anomopoda</taxon>
        <taxon>Moinidae</taxon>
        <taxon>Moina</taxon>
    </lineage>
</organism>
<comment type="similarity">
    <text evidence="4">Belongs to the EXO84 family.</text>
</comment>
<proteinExistence type="evidence at transcript level"/>
<dbReference type="InterPro" id="IPR016159">
    <property type="entry name" value="Cullin_repeat-like_dom_sf"/>
</dbReference>
<evidence type="ECO:0000256" key="4">
    <source>
        <dbReference type="ARBA" id="ARBA00007210"/>
    </source>
</evidence>
<evidence type="ECO:0000259" key="10">
    <source>
        <dbReference type="PROSITE" id="PS50003"/>
    </source>
</evidence>
<dbReference type="InterPro" id="IPR033961">
    <property type="entry name" value="Exo84"/>
</dbReference>
<evidence type="ECO:0000256" key="9">
    <source>
        <dbReference type="SAM" id="MobiDB-lite"/>
    </source>
</evidence>
<dbReference type="InterPro" id="IPR042561">
    <property type="entry name" value="Exo84_C_1"/>
</dbReference>
<name>A0A4Y7NJW4_9CRUS</name>
<evidence type="ECO:0000256" key="6">
    <source>
        <dbReference type="ARBA" id="ARBA00022448"/>
    </source>
</evidence>
<keyword evidence="8" id="KW-0653">Protein transport</keyword>
<evidence type="ECO:0000313" key="11">
    <source>
        <dbReference type="EMBL" id="SVE92874.1"/>
    </source>
</evidence>
<reference evidence="11" key="1">
    <citation type="submission" date="2018-08" db="EMBL/GenBank/DDBJ databases">
        <authorList>
            <person name="Cornetti L."/>
        </authorList>
    </citation>
    <scope>NUCLEOTIDE SEQUENCE</scope>
    <source>
        <strain evidence="11">DE-FRO-2-1</strain>
    </source>
</reference>
<feature type="compositionally biased region" description="Polar residues" evidence="9">
    <location>
        <begin position="305"/>
        <end position="316"/>
    </location>
</feature>